<dbReference type="RefSeq" id="WP_186954753.1">
    <property type="nucleotide sequence ID" value="NZ_JACOFX010000009.1"/>
</dbReference>
<keyword evidence="2" id="KW-1185">Reference proteome</keyword>
<name>A0ABR6ZBS3_9BURK</name>
<reference evidence="1 2" key="1">
    <citation type="submission" date="2020-08" db="EMBL/GenBank/DDBJ databases">
        <title>Novel species isolated from subtropical streams in China.</title>
        <authorList>
            <person name="Lu H."/>
        </authorList>
    </citation>
    <scope>NUCLEOTIDE SEQUENCE [LARGE SCALE GENOMIC DNA]</scope>
    <source>
        <strain evidence="1 2">NL8W</strain>
    </source>
</reference>
<dbReference type="EMBL" id="JACOFX010000009">
    <property type="protein sequence ID" value="MBC3909217.1"/>
    <property type="molecule type" value="Genomic_DNA"/>
</dbReference>
<evidence type="ECO:0000313" key="1">
    <source>
        <dbReference type="EMBL" id="MBC3909217.1"/>
    </source>
</evidence>
<evidence type="ECO:0000313" key="2">
    <source>
        <dbReference type="Proteomes" id="UP000646911"/>
    </source>
</evidence>
<accession>A0ABR6ZBS3</accession>
<comment type="caution">
    <text evidence="1">The sequence shown here is derived from an EMBL/GenBank/DDBJ whole genome shotgun (WGS) entry which is preliminary data.</text>
</comment>
<dbReference type="Proteomes" id="UP000646911">
    <property type="component" value="Unassembled WGS sequence"/>
</dbReference>
<gene>
    <name evidence="1" type="ORF">H8L47_16795</name>
</gene>
<organism evidence="1 2">
    <name type="scientific">Undibacterium umbellatum</name>
    <dbReference type="NCBI Taxonomy" id="2762300"/>
    <lineage>
        <taxon>Bacteria</taxon>
        <taxon>Pseudomonadati</taxon>
        <taxon>Pseudomonadota</taxon>
        <taxon>Betaproteobacteria</taxon>
        <taxon>Burkholderiales</taxon>
        <taxon>Oxalobacteraceae</taxon>
        <taxon>Undibacterium</taxon>
    </lineage>
</organism>
<proteinExistence type="predicted"/>
<sequence length="150" mass="16924">MPRRRQIKSVAAGIIDSFNSRNNDLEGYWAIGKLCRFAHEHAISTVTLDLLNITCTPDSTEFNAIMHDYKVKLLAILNKQGIPADWLAAAKIQIDFQPEYRAHLHYFRSGWGNPYTVTATFIADLGKQYNIQTGGNCKPHDSLTESRRSA</sequence>
<protein>
    <submittedName>
        <fullName evidence="1">Uncharacterized protein</fullName>
    </submittedName>
</protein>